<dbReference type="AlphaFoldDB" id="A0A8J2SYN8"/>
<proteinExistence type="predicted"/>
<protein>
    <recommendedName>
        <fullName evidence="1">JmjC domain-containing protein</fullName>
    </recommendedName>
</protein>
<dbReference type="PANTHER" id="PTHR12461">
    <property type="entry name" value="HYPOXIA-INDUCIBLE FACTOR 1 ALPHA INHIBITOR-RELATED"/>
    <property type="match status" value="1"/>
</dbReference>
<dbReference type="Pfam" id="PF13621">
    <property type="entry name" value="Cupin_8"/>
    <property type="match status" value="1"/>
</dbReference>
<evidence type="ECO:0000313" key="3">
    <source>
        <dbReference type="Proteomes" id="UP000789595"/>
    </source>
</evidence>
<reference evidence="2" key="1">
    <citation type="submission" date="2021-11" db="EMBL/GenBank/DDBJ databases">
        <authorList>
            <consortium name="Genoscope - CEA"/>
            <person name="William W."/>
        </authorList>
    </citation>
    <scope>NUCLEOTIDE SEQUENCE</scope>
</reference>
<dbReference type="PANTHER" id="PTHR12461:SF105">
    <property type="entry name" value="HYPOXIA-INDUCIBLE FACTOR 1-ALPHA INHIBITOR"/>
    <property type="match status" value="1"/>
</dbReference>
<dbReference type="InterPro" id="IPR014710">
    <property type="entry name" value="RmlC-like_jellyroll"/>
</dbReference>
<gene>
    <name evidence="2" type="ORF">PECAL_6P20690</name>
</gene>
<dbReference type="OrthoDB" id="415358at2759"/>
<dbReference type="SUPFAM" id="SSF51197">
    <property type="entry name" value="Clavaminate synthase-like"/>
    <property type="match status" value="1"/>
</dbReference>
<evidence type="ECO:0000259" key="1">
    <source>
        <dbReference type="PROSITE" id="PS51184"/>
    </source>
</evidence>
<dbReference type="InterPro" id="IPR041667">
    <property type="entry name" value="Cupin_8"/>
</dbReference>
<dbReference type="EMBL" id="CAKKNE010000006">
    <property type="protein sequence ID" value="CAH0380416.1"/>
    <property type="molecule type" value="Genomic_DNA"/>
</dbReference>
<organism evidence="2 3">
    <name type="scientific">Pelagomonas calceolata</name>
    <dbReference type="NCBI Taxonomy" id="35677"/>
    <lineage>
        <taxon>Eukaryota</taxon>
        <taxon>Sar</taxon>
        <taxon>Stramenopiles</taxon>
        <taxon>Ochrophyta</taxon>
        <taxon>Pelagophyceae</taxon>
        <taxon>Pelagomonadales</taxon>
        <taxon>Pelagomonadaceae</taxon>
        <taxon>Pelagomonas</taxon>
    </lineage>
</organism>
<dbReference type="Proteomes" id="UP000789595">
    <property type="component" value="Unassembled WGS sequence"/>
</dbReference>
<evidence type="ECO:0000313" key="2">
    <source>
        <dbReference type="EMBL" id="CAH0380416.1"/>
    </source>
</evidence>
<keyword evidence="3" id="KW-1185">Reference proteome</keyword>
<feature type="domain" description="JmjC" evidence="1">
    <location>
        <begin position="1"/>
        <end position="122"/>
    </location>
</feature>
<dbReference type="PROSITE" id="PS51184">
    <property type="entry name" value="JMJC"/>
    <property type="match status" value="1"/>
</dbReference>
<dbReference type="Gene3D" id="2.60.120.10">
    <property type="entry name" value="Jelly Rolls"/>
    <property type="match status" value="1"/>
</dbReference>
<name>A0A8J2SYN8_9STRA</name>
<sequence length="244" mass="27354">MRATEHAPRGPFRVLERRHGLAEILERGVGRKKVVLVEPGHVEELGRFPNGHPLAGSARADVDLDVLDDLEIFETVIAPGDVLYLPANWWHQFEQPFEDTGALNFWTPPRDTEDPRLQLRLLWDGLERELVNLFGNRAGFMHERMATGEVEQDARAGIGTMDARQAWGALVAHATKWKEWSDGSDERYEEALVAVYLTAGRGLIPRRGDWLPGTAWDMSDLAPLSVAERCEPAPEDATFTHVCG</sequence>
<comment type="caution">
    <text evidence="2">The sequence shown here is derived from an EMBL/GenBank/DDBJ whole genome shotgun (WGS) entry which is preliminary data.</text>
</comment>
<dbReference type="InterPro" id="IPR003347">
    <property type="entry name" value="JmjC_dom"/>
</dbReference>
<accession>A0A8J2SYN8</accession>